<proteinExistence type="predicted"/>
<accession>A0A1S3IPU6</accession>
<evidence type="ECO:0000259" key="4">
    <source>
        <dbReference type="PROSITE" id="PS50850"/>
    </source>
</evidence>
<dbReference type="Gene3D" id="1.20.1250.20">
    <property type="entry name" value="MFS general substrate transporter like domains"/>
    <property type="match status" value="2"/>
</dbReference>
<reference evidence="6 7" key="1">
    <citation type="submission" date="2025-04" db="UniProtKB">
        <authorList>
            <consortium name="RefSeq"/>
        </authorList>
    </citation>
    <scope>IDENTIFICATION</scope>
    <source>
        <tissue evidence="6 7">Gonads</tissue>
    </source>
</reference>
<keyword evidence="3" id="KW-1133">Transmembrane helix</keyword>
<dbReference type="GO" id="GO:0008028">
    <property type="term" value="F:monocarboxylic acid transmembrane transporter activity"/>
    <property type="evidence" value="ECO:0007669"/>
    <property type="project" value="TreeGrafter"/>
</dbReference>
<dbReference type="InterPro" id="IPR011701">
    <property type="entry name" value="MFS"/>
</dbReference>
<feature type="region of interest" description="Disordered" evidence="2">
    <location>
        <begin position="263"/>
        <end position="299"/>
    </location>
</feature>
<evidence type="ECO:0000256" key="1">
    <source>
        <dbReference type="ARBA" id="ARBA00004141"/>
    </source>
</evidence>
<feature type="transmembrane region" description="Helical" evidence="3">
    <location>
        <begin position="490"/>
        <end position="512"/>
    </location>
</feature>
<dbReference type="Pfam" id="PF07690">
    <property type="entry name" value="MFS_1"/>
    <property type="match status" value="2"/>
</dbReference>
<evidence type="ECO:0000313" key="6">
    <source>
        <dbReference type="RefSeq" id="XP_013399564.1"/>
    </source>
</evidence>
<dbReference type="GeneID" id="106165760"/>
<sequence>MTDSKQGQDQEEDNDLDFDTEIPALPPDGGYGWVILVASFFCNVLVDGVCFSFGIWYVEFLAEYGDSKSKTAWVGSVLNGMYLTMGPVAGALSNRYGCRKVTIAGSIICAIAFALAIFSPSVSVLIIVYGALGGFGFGLMYLPAIVMVGFYFEKKRAFATGIAVCGSGAGAFVFAPLCKALIDNFAWRGGTLIVAGLVLNGCVLGALFRPLGTEPRKKVLDVEMEDFSEKETTKIKKPDNALQIVEKNGRDLDIKDISSAPVINMDNGSQNLRRPRGVSFDEPTRPATKSRAGPGGKPIPKILVQEYADKEHANGDSSPTGRPHHVVTTVEEINASPVGSQTWRISQSSTSIRSHLQRPMYRKDIFYSGSILHLPEYQQSTSVEDYIKSTTSLPPAVPRVEPYLCRFIPESMRDILMEMMDFSLLKLPPFTLYGICCFFSMVGFFIPFTYLPDYAQSVGVPGGDAVFLLSIIGISNTVGRIASGWVCDHAWANSLVISNVALIVGGTATMLVPLCTTHALLAVYSTVFGLCIAAYISLRSIILVELLGLDKLTNAFGLITLCQGLASFIGSPIAGGLYDATGSYTISFVFGGATLAVSGVLCFPLYCYEKCCMKKGEHQAVPGEDNGDAQPS</sequence>
<dbReference type="OrthoDB" id="6509908at2759"/>
<dbReference type="PANTHER" id="PTHR11360:SF284">
    <property type="entry name" value="EG:103B4.3 PROTEIN-RELATED"/>
    <property type="match status" value="1"/>
</dbReference>
<dbReference type="RefSeq" id="XP_013399565.1">
    <property type="nucleotide sequence ID" value="XM_013544111.2"/>
</dbReference>
<feature type="transmembrane region" description="Helical" evidence="3">
    <location>
        <begin position="458"/>
        <end position="478"/>
    </location>
</feature>
<evidence type="ECO:0000313" key="5">
    <source>
        <dbReference type="Proteomes" id="UP000085678"/>
    </source>
</evidence>
<evidence type="ECO:0000313" key="8">
    <source>
        <dbReference type="RefSeq" id="XP_013399566.1"/>
    </source>
</evidence>
<feature type="transmembrane region" description="Helical" evidence="3">
    <location>
        <begin position="518"/>
        <end position="544"/>
    </location>
</feature>
<feature type="transmembrane region" description="Helical" evidence="3">
    <location>
        <begin position="33"/>
        <end position="58"/>
    </location>
</feature>
<organism evidence="5 6">
    <name type="scientific">Lingula anatina</name>
    <name type="common">Brachiopod</name>
    <name type="synonym">Lingula unguis</name>
    <dbReference type="NCBI Taxonomy" id="7574"/>
    <lineage>
        <taxon>Eukaryota</taxon>
        <taxon>Metazoa</taxon>
        <taxon>Spiralia</taxon>
        <taxon>Lophotrochozoa</taxon>
        <taxon>Brachiopoda</taxon>
        <taxon>Linguliformea</taxon>
        <taxon>Lingulata</taxon>
        <taxon>Lingulida</taxon>
        <taxon>Linguloidea</taxon>
        <taxon>Lingulidae</taxon>
        <taxon>Lingula</taxon>
    </lineage>
</organism>
<dbReference type="GO" id="GO:0016020">
    <property type="term" value="C:membrane"/>
    <property type="evidence" value="ECO:0007669"/>
    <property type="project" value="UniProtKB-SubCell"/>
</dbReference>
<gene>
    <name evidence="6 7 8" type="primary">LOC106165760</name>
</gene>
<dbReference type="PANTHER" id="PTHR11360">
    <property type="entry name" value="MONOCARBOXYLATE TRANSPORTER"/>
    <property type="match status" value="1"/>
</dbReference>
<feature type="transmembrane region" description="Helical" evidence="3">
    <location>
        <begin position="584"/>
        <end position="608"/>
    </location>
</feature>
<feature type="transmembrane region" description="Helical" evidence="3">
    <location>
        <begin position="157"/>
        <end position="177"/>
    </location>
</feature>
<dbReference type="InterPro" id="IPR020846">
    <property type="entry name" value="MFS_dom"/>
</dbReference>
<dbReference type="SUPFAM" id="SSF103473">
    <property type="entry name" value="MFS general substrate transporter"/>
    <property type="match status" value="1"/>
</dbReference>
<dbReference type="AlphaFoldDB" id="A0A1S3IPU6"/>
<evidence type="ECO:0000256" key="3">
    <source>
        <dbReference type="SAM" id="Phobius"/>
    </source>
</evidence>
<feature type="domain" description="Major facilitator superfamily (MFS) profile" evidence="4">
    <location>
        <begin position="31"/>
        <end position="610"/>
    </location>
</feature>
<dbReference type="KEGG" id="lak:106165760"/>
<evidence type="ECO:0000313" key="7">
    <source>
        <dbReference type="RefSeq" id="XP_013399565.1"/>
    </source>
</evidence>
<keyword evidence="5" id="KW-1185">Reference proteome</keyword>
<evidence type="ECO:0000256" key="2">
    <source>
        <dbReference type="SAM" id="MobiDB-lite"/>
    </source>
</evidence>
<feature type="transmembrane region" description="Helical" evidence="3">
    <location>
        <begin position="556"/>
        <end position="578"/>
    </location>
</feature>
<dbReference type="RefSeq" id="XP_013399564.1">
    <property type="nucleotide sequence ID" value="XM_013544110.1"/>
</dbReference>
<feature type="transmembrane region" description="Helical" evidence="3">
    <location>
        <begin position="189"/>
        <end position="208"/>
    </location>
</feature>
<dbReference type="CDD" id="cd17352">
    <property type="entry name" value="MFS_MCT_SLC16"/>
    <property type="match status" value="1"/>
</dbReference>
<feature type="transmembrane region" description="Helical" evidence="3">
    <location>
        <begin position="430"/>
        <end position="452"/>
    </location>
</feature>
<feature type="transmembrane region" description="Helical" evidence="3">
    <location>
        <begin position="124"/>
        <end position="150"/>
    </location>
</feature>
<keyword evidence="3" id="KW-0812">Transmembrane</keyword>
<dbReference type="PROSITE" id="PS50850">
    <property type="entry name" value="MFS"/>
    <property type="match status" value="1"/>
</dbReference>
<feature type="transmembrane region" description="Helical" evidence="3">
    <location>
        <begin position="101"/>
        <end position="118"/>
    </location>
</feature>
<name>A0A1S3IPU6_LINAN</name>
<keyword evidence="3" id="KW-0472">Membrane</keyword>
<dbReference type="Proteomes" id="UP000085678">
    <property type="component" value="Unplaced"/>
</dbReference>
<dbReference type="InterPro" id="IPR036259">
    <property type="entry name" value="MFS_trans_sf"/>
</dbReference>
<dbReference type="RefSeq" id="XP_013399566.1">
    <property type="nucleotide sequence ID" value="XM_013544112.1"/>
</dbReference>
<protein>
    <submittedName>
        <fullName evidence="6 7">Monocarboxylate transporter 13</fullName>
    </submittedName>
</protein>
<comment type="subcellular location">
    <subcellularLocation>
        <location evidence="1">Membrane</location>
        <topology evidence="1">Multi-pass membrane protein</topology>
    </subcellularLocation>
</comment>
<dbReference type="InterPro" id="IPR050327">
    <property type="entry name" value="Proton-linked_MCT"/>
</dbReference>